<evidence type="ECO:0000313" key="3">
    <source>
        <dbReference type="Proteomes" id="UP000288805"/>
    </source>
</evidence>
<dbReference type="InterPro" id="IPR002937">
    <property type="entry name" value="Amino_oxidase"/>
</dbReference>
<feature type="domain" description="Amine oxidase" evidence="1">
    <location>
        <begin position="8"/>
        <end position="86"/>
    </location>
</feature>
<feature type="domain" description="Amine oxidase" evidence="1">
    <location>
        <begin position="189"/>
        <end position="240"/>
    </location>
</feature>
<dbReference type="AlphaFoldDB" id="A0A438K7R5"/>
<accession>A0A438K7R5</accession>
<dbReference type="Proteomes" id="UP000288805">
    <property type="component" value="Unassembled WGS sequence"/>
</dbReference>
<organism evidence="2 3">
    <name type="scientific">Vitis vinifera</name>
    <name type="common">Grape</name>
    <dbReference type="NCBI Taxonomy" id="29760"/>
    <lineage>
        <taxon>Eukaryota</taxon>
        <taxon>Viridiplantae</taxon>
        <taxon>Streptophyta</taxon>
        <taxon>Embryophyta</taxon>
        <taxon>Tracheophyta</taxon>
        <taxon>Spermatophyta</taxon>
        <taxon>Magnoliopsida</taxon>
        <taxon>eudicotyledons</taxon>
        <taxon>Gunneridae</taxon>
        <taxon>Pentapetalae</taxon>
        <taxon>rosids</taxon>
        <taxon>Vitales</taxon>
        <taxon>Vitaceae</taxon>
        <taxon>Viteae</taxon>
        <taxon>Vitis</taxon>
    </lineage>
</organism>
<gene>
    <name evidence="2" type="primary">PDS_1</name>
    <name evidence="2" type="ORF">CK203_003432</name>
</gene>
<name>A0A438K7R5_VITVI</name>
<dbReference type="EMBL" id="QGNW01000014">
    <property type="protein sequence ID" value="RVX17240.1"/>
    <property type="molecule type" value="Genomic_DNA"/>
</dbReference>
<reference evidence="2 3" key="1">
    <citation type="journal article" date="2018" name="PLoS Genet.">
        <title>Population sequencing reveals clonal diversity and ancestral inbreeding in the grapevine cultivar Chardonnay.</title>
        <authorList>
            <person name="Roach M.J."/>
            <person name="Johnson D.L."/>
            <person name="Bohlmann J."/>
            <person name="van Vuuren H.J."/>
            <person name="Jones S.J."/>
            <person name="Pretorius I.S."/>
            <person name="Schmidt S.A."/>
            <person name="Borneman A.R."/>
        </authorList>
    </citation>
    <scope>NUCLEOTIDE SEQUENCE [LARGE SCALE GENOMIC DNA]</scope>
    <source>
        <strain evidence="3">cv. Chardonnay</strain>
        <tissue evidence="2">Leaf</tissue>
    </source>
</reference>
<dbReference type="PANTHER" id="PTHR42923">
    <property type="entry name" value="PROTOPORPHYRINOGEN OXIDASE"/>
    <property type="match status" value="1"/>
</dbReference>
<evidence type="ECO:0000313" key="2">
    <source>
        <dbReference type="EMBL" id="RVX17240.1"/>
    </source>
</evidence>
<proteinExistence type="predicted"/>
<dbReference type="SUPFAM" id="SSF51905">
    <property type="entry name" value="FAD/NAD(P)-binding domain"/>
    <property type="match status" value="1"/>
</dbReference>
<dbReference type="OrthoDB" id="5046242at2759"/>
<sequence>MFCFFPPCRSPLLSVYADMSVTCKEYYNPNQSMLELVFAPAEEWVSRSDSEIIEATMKELAKLFPDEISEDQSKAKVLKYHVVKTPSLGISGGGLPLARTPTALLALQARLQSRKIKLKVERASQGNKLSMNSESHGPTYQETEMLNTHMVLASHASCPPGFSSVVAPFDNELEVLSLSLSAIGFNFRSVYKTVPNCEPCRPLQRSPIEGFYLAGDYTKQKYLASMEGAVLSGKLCAQAIVKDYELLVAQGEQKLAERTTCYLFSQGARELADGGHEWLLPNSPESSTGSFMLS</sequence>
<dbReference type="Pfam" id="PF01593">
    <property type="entry name" value="Amino_oxidase"/>
    <property type="match status" value="2"/>
</dbReference>
<dbReference type="InterPro" id="IPR036188">
    <property type="entry name" value="FAD/NAD-bd_sf"/>
</dbReference>
<dbReference type="InterPro" id="IPR050464">
    <property type="entry name" value="Zeta_carotene_desat/Oxidored"/>
</dbReference>
<evidence type="ECO:0000259" key="1">
    <source>
        <dbReference type="Pfam" id="PF01593"/>
    </source>
</evidence>
<comment type="caution">
    <text evidence="2">The sequence shown here is derived from an EMBL/GenBank/DDBJ whole genome shotgun (WGS) entry which is preliminary data.</text>
</comment>
<dbReference type="PANTHER" id="PTHR42923:SF45">
    <property type="entry name" value="15-CIS-PHYTOENE DESATURASE, CHLOROPLASTIC_CHROMOPLASTIC"/>
    <property type="match status" value="1"/>
</dbReference>
<dbReference type="GO" id="GO:0016491">
    <property type="term" value="F:oxidoreductase activity"/>
    <property type="evidence" value="ECO:0007669"/>
    <property type="project" value="InterPro"/>
</dbReference>
<protein>
    <submittedName>
        <fullName evidence="2">15-cis-phytoene desaturase, chloroplastic/chromoplastic</fullName>
    </submittedName>
</protein>